<dbReference type="EMBL" id="PUEC01000015">
    <property type="protein sequence ID" value="PWB02160.1"/>
    <property type="molecule type" value="Genomic_DNA"/>
</dbReference>
<sequence>MILIRKIIFLLILTAVTVAAPSVAQAAGAAQALPDGPETDVEVGDGRVKPIRGYYFFDGEDGEQTLMLVLADVTVFPPLKFKNKKEEEFYWKTVRDVKKTLPYAKLICETLIETYEYIETFPTQKEREEHLKRMEGEVFKQYKPALKKFTKSQAQMLVKLINRETNQSSYNILKAFLGSFRAGFWQTFGRLFGVNLKTDYNPDKDRKDAIVERVATMVELGQL</sequence>
<evidence type="ECO:0000313" key="2">
    <source>
        <dbReference type="EMBL" id="PWB02160.1"/>
    </source>
</evidence>
<gene>
    <name evidence="2" type="ORF">C5O23_07715</name>
</gene>
<feature type="signal peptide" evidence="1">
    <location>
        <begin position="1"/>
        <end position="26"/>
    </location>
</feature>
<accession>A0A2V1IQG8</accession>
<reference evidence="3" key="1">
    <citation type="submission" date="2018-02" db="EMBL/GenBank/DDBJ databases">
        <authorList>
            <person name="Clavel T."/>
            <person name="Strowig T."/>
        </authorList>
    </citation>
    <scope>NUCLEOTIDE SEQUENCE [LARGE SCALE GENOMIC DNA]</scope>
    <source>
        <strain evidence="3">DSM 103720</strain>
    </source>
</reference>
<dbReference type="Proteomes" id="UP000244905">
    <property type="component" value="Unassembled WGS sequence"/>
</dbReference>
<comment type="caution">
    <text evidence="2">The sequence shown here is derived from an EMBL/GenBank/DDBJ whole genome shotgun (WGS) entry which is preliminary data.</text>
</comment>
<keyword evidence="3" id="KW-1185">Reference proteome</keyword>
<feature type="chain" id="PRO_5015849025" evidence="1">
    <location>
        <begin position="27"/>
        <end position="223"/>
    </location>
</feature>
<evidence type="ECO:0000256" key="1">
    <source>
        <dbReference type="SAM" id="SignalP"/>
    </source>
</evidence>
<dbReference type="GeneID" id="82526230"/>
<dbReference type="AlphaFoldDB" id="A0A2V1IQG8"/>
<dbReference type="InterPro" id="IPR025636">
    <property type="entry name" value="DUF4294"/>
</dbReference>
<proteinExistence type="predicted"/>
<dbReference type="Pfam" id="PF14127">
    <property type="entry name" value="DUF4294"/>
    <property type="match status" value="1"/>
</dbReference>
<evidence type="ECO:0000313" key="3">
    <source>
        <dbReference type="Proteomes" id="UP000244905"/>
    </source>
</evidence>
<organism evidence="2 3">
    <name type="scientific">Duncaniella muris</name>
    <dbReference type="NCBI Taxonomy" id="2094150"/>
    <lineage>
        <taxon>Bacteria</taxon>
        <taxon>Pseudomonadati</taxon>
        <taxon>Bacteroidota</taxon>
        <taxon>Bacteroidia</taxon>
        <taxon>Bacteroidales</taxon>
        <taxon>Muribaculaceae</taxon>
        <taxon>Duncaniella</taxon>
    </lineage>
</organism>
<protein>
    <submittedName>
        <fullName evidence="2">DUF4294 domain-containing protein</fullName>
    </submittedName>
</protein>
<name>A0A2V1IQG8_9BACT</name>
<keyword evidence="1" id="KW-0732">Signal</keyword>
<dbReference type="RefSeq" id="WP_107032369.1">
    <property type="nucleotide sequence ID" value="NZ_CAJSYL010000004.1"/>
</dbReference>